<keyword evidence="3" id="KW-1185">Reference proteome</keyword>
<evidence type="ECO:0000313" key="3">
    <source>
        <dbReference type="Proteomes" id="UP001596956"/>
    </source>
</evidence>
<dbReference type="Proteomes" id="UP001596956">
    <property type="component" value="Unassembled WGS sequence"/>
</dbReference>
<evidence type="ECO:0000256" key="1">
    <source>
        <dbReference type="SAM" id="MobiDB-lite"/>
    </source>
</evidence>
<feature type="region of interest" description="Disordered" evidence="1">
    <location>
        <begin position="1"/>
        <end position="37"/>
    </location>
</feature>
<feature type="compositionally biased region" description="Low complexity" evidence="1">
    <location>
        <begin position="1"/>
        <end position="17"/>
    </location>
</feature>
<accession>A0ABW3BLC7</accession>
<dbReference type="EMBL" id="JBHTHR010001356">
    <property type="protein sequence ID" value="MFD0804098.1"/>
    <property type="molecule type" value="Genomic_DNA"/>
</dbReference>
<name>A0ABW3BLC7_9ACTN</name>
<reference evidence="3" key="1">
    <citation type="journal article" date="2019" name="Int. J. Syst. Evol. Microbiol.">
        <title>The Global Catalogue of Microorganisms (GCM) 10K type strain sequencing project: providing services to taxonomists for standard genome sequencing and annotation.</title>
        <authorList>
            <consortium name="The Broad Institute Genomics Platform"/>
            <consortium name="The Broad Institute Genome Sequencing Center for Infectious Disease"/>
            <person name="Wu L."/>
            <person name="Ma J."/>
        </authorList>
    </citation>
    <scope>NUCLEOTIDE SEQUENCE [LARGE SCALE GENOMIC DNA]</scope>
    <source>
        <strain evidence="3">CCUG 63369</strain>
    </source>
</reference>
<sequence length="144" mass="14817">GEAAEQAAAYADEPAGESGTATRTRAPVAPSTGERSRGAARRALFAPGANEWHASLDVDLADGVLQLLVFVQEVGSSATGVLAVTADGWLTTDDGAEDVLAPGCADCVTLVPTDGADDRWPEVEAFVDDVLARSIGSLTRTARY</sequence>
<proteinExistence type="predicted"/>
<comment type="caution">
    <text evidence="2">The sequence shown here is derived from an EMBL/GenBank/DDBJ whole genome shotgun (WGS) entry which is preliminary data.</text>
</comment>
<gene>
    <name evidence="2" type="ORF">ACFQZU_22675</name>
</gene>
<organism evidence="2 3">
    <name type="scientific">Streptomonospora algeriensis</name>
    <dbReference type="NCBI Taxonomy" id="995084"/>
    <lineage>
        <taxon>Bacteria</taxon>
        <taxon>Bacillati</taxon>
        <taxon>Actinomycetota</taxon>
        <taxon>Actinomycetes</taxon>
        <taxon>Streptosporangiales</taxon>
        <taxon>Nocardiopsidaceae</taxon>
        <taxon>Streptomonospora</taxon>
    </lineage>
</organism>
<evidence type="ECO:0000313" key="2">
    <source>
        <dbReference type="EMBL" id="MFD0804098.1"/>
    </source>
</evidence>
<protein>
    <submittedName>
        <fullName evidence="2">Uncharacterized protein</fullName>
    </submittedName>
</protein>
<feature type="non-terminal residue" evidence="2">
    <location>
        <position position="1"/>
    </location>
</feature>